<gene>
    <name evidence="2" type="ORF">PF001_g6816</name>
</gene>
<feature type="coiled-coil region" evidence="1">
    <location>
        <begin position="476"/>
        <end position="510"/>
    </location>
</feature>
<accession>A0A6A4E0F4</accession>
<evidence type="ECO:0000313" key="3">
    <source>
        <dbReference type="Proteomes" id="UP000437068"/>
    </source>
</evidence>
<sequence length="515" mass="58506">MGSSKARSPTGDRDAEVAKLRERVSDLERERERLIHSTRKAENMTENNYLFTQQYFSMIKNKDIKNEKHDTEVAQLLREAKTNAEREEENANTQVRNLQTKLDDMSKRALEAEDALKDEKHQRETDTIRFRAETDKSSGRVKENQMLRERFQRAIETMTTLHKELKQMRGAAQASGERETNLIQLLRDMNLLVTGIVSNSHEISDRLTSCCSNLGELLGVVGRANVAVSNALVASQQGVRFVISELGDLAQLKLLPGSFEGTLGRMKKEGYRGLTQFLSGADLDGVRHQMKELGKLVVKRSLEDQGQEANESAILRWREFYEDFVWTPETTIISRNQVTQFFFSIVTATAEDQLCRQLKRLHLDVSAEADVVGNQLELAQESHEACESYVEVWKGYYNKWMADQAELAVSVTEALVPPSSLSVPYNEQLKRIVEFGRVHGTEVRGATHYVNNMEVQLKRQFEADCAGVRAQAAEFVANTSADTEGLKRRVKELEAQVKGFRKQINVLKEEKTQTN</sequence>
<reference evidence="2 3" key="1">
    <citation type="submission" date="2018-08" db="EMBL/GenBank/DDBJ databases">
        <title>Genomic investigation of the strawberry pathogen Phytophthora fragariae indicates pathogenicity is determined by transcriptional variation in three key races.</title>
        <authorList>
            <person name="Adams T.M."/>
            <person name="Armitage A.D."/>
            <person name="Sobczyk M.K."/>
            <person name="Bates H.J."/>
            <person name="Dunwell J.M."/>
            <person name="Nellist C.F."/>
            <person name="Harrison R.J."/>
        </authorList>
    </citation>
    <scope>NUCLEOTIDE SEQUENCE [LARGE SCALE GENOMIC DNA]</scope>
    <source>
        <strain evidence="2 3">A4</strain>
    </source>
</reference>
<proteinExistence type="predicted"/>
<feature type="coiled-coil region" evidence="1">
    <location>
        <begin position="17"/>
        <end position="122"/>
    </location>
</feature>
<organism evidence="2 3">
    <name type="scientific">Phytophthora fragariae</name>
    <dbReference type="NCBI Taxonomy" id="53985"/>
    <lineage>
        <taxon>Eukaryota</taxon>
        <taxon>Sar</taxon>
        <taxon>Stramenopiles</taxon>
        <taxon>Oomycota</taxon>
        <taxon>Peronosporomycetes</taxon>
        <taxon>Peronosporales</taxon>
        <taxon>Peronosporaceae</taxon>
        <taxon>Phytophthora</taxon>
    </lineage>
</organism>
<dbReference type="Proteomes" id="UP000437068">
    <property type="component" value="Unassembled WGS sequence"/>
</dbReference>
<evidence type="ECO:0000256" key="1">
    <source>
        <dbReference type="SAM" id="Coils"/>
    </source>
</evidence>
<protein>
    <submittedName>
        <fullName evidence="2">Uncharacterized protein</fullName>
    </submittedName>
</protein>
<comment type="caution">
    <text evidence="2">The sequence shown here is derived from an EMBL/GenBank/DDBJ whole genome shotgun (WGS) entry which is preliminary data.</text>
</comment>
<evidence type="ECO:0000313" key="2">
    <source>
        <dbReference type="EMBL" id="KAE9317486.1"/>
    </source>
</evidence>
<dbReference type="EMBL" id="QXGE01000279">
    <property type="protein sequence ID" value="KAE9317486.1"/>
    <property type="molecule type" value="Genomic_DNA"/>
</dbReference>
<keyword evidence="1" id="KW-0175">Coiled coil</keyword>
<dbReference type="AlphaFoldDB" id="A0A6A4E0F4"/>
<name>A0A6A4E0F4_9STRA</name>